<dbReference type="SUPFAM" id="SSF52540">
    <property type="entry name" value="P-loop containing nucleoside triphosphate hydrolases"/>
    <property type="match status" value="1"/>
</dbReference>
<dbReference type="InterPro" id="IPR027417">
    <property type="entry name" value="P-loop_NTPase"/>
</dbReference>
<dbReference type="Pfam" id="PF13177">
    <property type="entry name" value="DNA_pol3_delta2"/>
    <property type="match status" value="1"/>
</dbReference>
<comment type="caution">
    <text evidence="1">The sequence shown here is derived from an EMBL/GenBank/DDBJ whole genome shotgun (WGS) entry which is preliminary data.</text>
</comment>
<dbReference type="InterPro" id="IPR050238">
    <property type="entry name" value="DNA_Rep/Repair_Clamp_Loader"/>
</dbReference>
<dbReference type="RefSeq" id="WP_086592873.1">
    <property type="nucleotide sequence ID" value="NZ_MTSE01000002.1"/>
</dbReference>
<reference evidence="1 2" key="1">
    <citation type="submission" date="2017-01" db="EMBL/GenBank/DDBJ databases">
        <title>A new Hymenobacter.</title>
        <authorList>
            <person name="Liang Y."/>
            <person name="Feng F."/>
        </authorList>
    </citation>
    <scope>NUCLEOTIDE SEQUENCE [LARGE SCALE GENOMIC DNA]</scope>
    <source>
        <strain evidence="1">MIMBbqt21</strain>
    </source>
</reference>
<gene>
    <name evidence="1" type="ORF">BXP70_04750</name>
</gene>
<organism evidence="1 2">
    <name type="scientific">Hymenobacter crusticola</name>
    <dbReference type="NCBI Taxonomy" id="1770526"/>
    <lineage>
        <taxon>Bacteria</taxon>
        <taxon>Pseudomonadati</taxon>
        <taxon>Bacteroidota</taxon>
        <taxon>Cytophagia</taxon>
        <taxon>Cytophagales</taxon>
        <taxon>Hymenobacteraceae</taxon>
        <taxon>Hymenobacter</taxon>
    </lineage>
</organism>
<dbReference type="OrthoDB" id="9811073at2"/>
<dbReference type="Gene3D" id="3.40.50.300">
    <property type="entry name" value="P-loop containing nucleotide triphosphate hydrolases"/>
    <property type="match status" value="1"/>
</dbReference>
<proteinExistence type="predicted"/>
<sequence>MRFSEIPGQGSVKKLLAQSVQRQHVAHAQLFRGAEGSAALALALAYAAFLNCEARGLEAEDSCGQCASCQKIDKLIHPDLNFILPVTTTKQVSKDAVSSKFAAEWRSFVLENPYQGLNDWMQHIGADNKQGSISKEESLQLLRLVSLKAFEGQFKIVIIWLPELMHPAAANAVLKLLEEPPAATVFLLVSYAPEQLLPTIVSRVQPVVVRAFAENEITEYLRDHYQVPEVKARQLAQVADGNLGAALAAREAASDNDYFTFFAEWMRHCYGYKVDKLLAQSDEFQKMGRENQKEFLQYALGLLRKVLLFGIDPQFVPHLPAAEQQFINGFSRFVTLRNADPLTREINDAHYHIERNANPRMTFVDTSLRVANYLKMAS</sequence>
<dbReference type="AlphaFoldDB" id="A0A243WHP0"/>
<evidence type="ECO:0000313" key="2">
    <source>
        <dbReference type="Proteomes" id="UP000194873"/>
    </source>
</evidence>
<dbReference type="GO" id="GO:0006261">
    <property type="term" value="P:DNA-templated DNA replication"/>
    <property type="evidence" value="ECO:0007669"/>
    <property type="project" value="TreeGrafter"/>
</dbReference>
<protein>
    <submittedName>
        <fullName evidence="1">DNA polymerase III subunit delta</fullName>
    </submittedName>
</protein>
<name>A0A243WHP0_9BACT</name>
<dbReference type="EMBL" id="MTSE01000002">
    <property type="protein sequence ID" value="OUJ75329.1"/>
    <property type="molecule type" value="Genomic_DNA"/>
</dbReference>
<evidence type="ECO:0000313" key="1">
    <source>
        <dbReference type="EMBL" id="OUJ75329.1"/>
    </source>
</evidence>
<keyword evidence="2" id="KW-1185">Reference proteome</keyword>
<dbReference type="PANTHER" id="PTHR11669">
    <property type="entry name" value="REPLICATION FACTOR C / DNA POLYMERASE III GAMMA-TAU SUBUNIT"/>
    <property type="match status" value="1"/>
</dbReference>
<accession>A0A243WHP0</accession>
<dbReference type="PANTHER" id="PTHR11669:SF8">
    <property type="entry name" value="DNA POLYMERASE III SUBUNIT DELTA"/>
    <property type="match status" value="1"/>
</dbReference>
<dbReference type="Proteomes" id="UP000194873">
    <property type="component" value="Unassembled WGS sequence"/>
</dbReference>